<name>A0A850R7H9_9LACO</name>
<proteinExistence type="predicted"/>
<sequence length="68" mass="7795">MNYQVTLTTDPQTVGQYTFKLLETKKNQQPTVMISSLDQTEQFNFPISQKQTQGWQGPNGTHYELTLA</sequence>
<reference evidence="1 2" key="1">
    <citation type="submission" date="2020-06" db="EMBL/GenBank/DDBJ databases">
        <authorList>
            <person name="Kang J."/>
        </authorList>
    </citation>
    <scope>NUCLEOTIDE SEQUENCE [LARGE SCALE GENOMIC DNA]</scope>
    <source>
        <strain evidence="1 2">DCY120</strain>
    </source>
</reference>
<evidence type="ECO:0000313" key="2">
    <source>
        <dbReference type="Proteomes" id="UP000563523"/>
    </source>
</evidence>
<dbReference type="AlphaFoldDB" id="A0A850R7H9"/>
<gene>
    <name evidence="1" type="ORF">HU830_04730</name>
</gene>
<accession>A0A850R7H9</accession>
<dbReference type="RefSeq" id="WP_176942631.1">
    <property type="nucleotide sequence ID" value="NZ_JABZEC010000003.1"/>
</dbReference>
<dbReference type="EMBL" id="JABZEC010000003">
    <property type="protein sequence ID" value="NVY96475.1"/>
    <property type="molecule type" value="Genomic_DNA"/>
</dbReference>
<protein>
    <submittedName>
        <fullName evidence="1">Uncharacterized protein</fullName>
    </submittedName>
</protein>
<comment type="caution">
    <text evidence="1">The sequence shown here is derived from an EMBL/GenBank/DDBJ whole genome shotgun (WGS) entry which is preliminary data.</text>
</comment>
<evidence type="ECO:0000313" key="1">
    <source>
        <dbReference type="EMBL" id="NVY96475.1"/>
    </source>
</evidence>
<keyword evidence="2" id="KW-1185">Reference proteome</keyword>
<organism evidence="1 2">
    <name type="scientific">Bombilactobacillus apium</name>
    <dbReference type="NCBI Taxonomy" id="2675299"/>
    <lineage>
        <taxon>Bacteria</taxon>
        <taxon>Bacillati</taxon>
        <taxon>Bacillota</taxon>
        <taxon>Bacilli</taxon>
        <taxon>Lactobacillales</taxon>
        <taxon>Lactobacillaceae</taxon>
        <taxon>Bombilactobacillus</taxon>
    </lineage>
</organism>
<dbReference type="Proteomes" id="UP000563523">
    <property type="component" value="Unassembled WGS sequence"/>
</dbReference>